<protein>
    <submittedName>
        <fullName evidence="7">CLUMA_CG005530, isoform A</fullName>
    </submittedName>
</protein>
<dbReference type="Gene3D" id="1.10.3730.20">
    <property type="match status" value="1"/>
</dbReference>
<keyword evidence="8" id="KW-1185">Reference proteome</keyword>
<gene>
    <name evidence="7" type="ORF">CLUMA_CG005530</name>
</gene>
<keyword evidence="4 6" id="KW-1133">Transmembrane helix</keyword>
<reference evidence="7 8" key="1">
    <citation type="submission" date="2015-04" db="EMBL/GenBank/DDBJ databases">
        <authorList>
            <person name="Syromyatnikov M.Y."/>
            <person name="Popov V.N."/>
        </authorList>
    </citation>
    <scope>NUCLEOTIDE SEQUENCE [LARGE SCALE GENOMIC DNA]</scope>
</reference>
<keyword evidence="5 6" id="KW-0472">Membrane</keyword>
<dbReference type="InterPro" id="IPR037185">
    <property type="entry name" value="EmrE-like"/>
</dbReference>
<dbReference type="InterPro" id="IPR018908">
    <property type="entry name" value="TMEM234"/>
</dbReference>
<dbReference type="Pfam" id="PF10639">
    <property type="entry name" value="TMEM234"/>
    <property type="match status" value="1"/>
</dbReference>
<feature type="transmembrane region" description="Helical" evidence="6">
    <location>
        <begin position="56"/>
        <end position="73"/>
    </location>
</feature>
<dbReference type="EMBL" id="CVRI01000021">
    <property type="protein sequence ID" value="CRK91910.1"/>
    <property type="molecule type" value="Genomic_DNA"/>
</dbReference>
<name>A0A1J1HZD7_9DIPT</name>
<accession>A0A1J1HZD7</accession>
<dbReference type="OrthoDB" id="43458at2759"/>
<dbReference type="AlphaFoldDB" id="A0A1J1HZD7"/>
<evidence type="ECO:0000256" key="5">
    <source>
        <dbReference type="ARBA" id="ARBA00023136"/>
    </source>
</evidence>
<dbReference type="SUPFAM" id="SSF103481">
    <property type="entry name" value="Multidrug resistance efflux transporter EmrE"/>
    <property type="match status" value="1"/>
</dbReference>
<dbReference type="GO" id="GO:0016020">
    <property type="term" value="C:membrane"/>
    <property type="evidence" value="ECO:0007669"/>
    <property type="project" value="UniProtKB-SubCell"/>
</dbReference>
<dbReference type="Proteomes" id="UP000183832">
    <property type="component" value="Unassembled WGS sequence"/>
</dbReference>
<evidence type="ECO:0000256" key="4">
    <source>
        <dbReference type="ARBA" id="ARBA00022989"/>
    </source>
</evidence>
<dbReference type="PANTHER" id="PTHR28668:SF1">
    <property type="entry name" value="TRANSMEMBRANE PROTEIN 234"/>
    <property type="match status" value="1"/>
</dbReference>
<feature type="transmembrane region" description="Helical" evidence="6">
    <location>
        <begin position="79"/>
        <end position="101"/>
    </location>
</feature>
<sequence length="130" mass="14460">MFEIGNYVSLIITAILWGVTNVLIKNGSKGINKVKSDSKINQILLEIKFLFLNWKYLLPFVINQIGSLLYVYALQKNNLSIAVIVTNSLTLLITSITSLIVEKKVISYRIFIGAMLITFGSSICVISSQS</sequence>
<comment type="subcellular location">
    <subcellularLocation>
        <location evidence="1">Membrane</location>
        <topology evidence="1">Multi-pass membrane protein</topology>
    </subcellularLocation>
</comment>
<evidence type="ECO:0000313" key="8">
    <source>
        <dbReference type="Proteomes" id="UP000183832"/>
    </source>
</evidence>
<feature type="transmembrane region" description="Helical" evidence="6">
    <location>
        <begin position="6"/>
        <end position="24"/>
    </location>
</feature>
<organism evidence="7 8">
    <name type="scientific">Clunio marinus</name>
    <dbReference type="NCBI Taxonomy" id="568069"/>
    <lineage>
        <taxon>Eukaryota</taxon>
        <taxon>Metazoa</taxon>
        <taxon>Ecdysozoa</taxon>
        <taxon>Arthropoda</taxon>
        <taxon>Hexapoda</taxon>
        <taxon>Insecta</taxon>
        <taxon>Pterygota</taxon>
        <taxon>Neoptera</taxon>
        <taxon>Endopterygota</taxon>
        <taxon>Diptera</taxon>
        <taxon>Nematocera</taxon>
        <taxon>Chironomoidea</taxon>
        <taxon>Chironomidae</taxon>
        <taxon>Clunio</taxon>
    </lineage>
</organism>
<dbReference type="PANTHER" id="PTHR28668">
    <property type="entry name" value="TRANSMEMBRANE PROTEIN 234"/>
    <property type="match status" value="1"/>
</dbReference>
<evidence type="ECO:0000256" key="3">
    <source>
        <dbReference type="ARBA" id="ARBA00022692"/>
    </source>
</evidence>
<comment type="similarity">
    <text evidence="2">Belongs to the TMEM234 family.</text>
</comment>
<evidence type="ECO:0000256" key="6">
    <source>
        <dbReference type="SAM" id="Phobius"/>
    </source>
</evidence>
<evidence type="ECO:0000256" key="1">
    <source>
        <dbReference type="ARBA" id="ARBA00004141"/>
    </source>
</evidence>
<evidence type="ECO:0000313" key="7">
    <source>
        <dbReference type="EMBL" id="CRK91910.1"/>
    </source>
</evidence>
<feature type="transmembrane region" description="Helical" evidence="6">
    <location>
        <begin position="108"/>
        <end position="128"/>
    </location>
</feature>
<evidence type="ECO:0000256" key="2">
    <source>
        <dbReference type="ARBA" id="ARBA00005977"/>
    </source>
</evidence>
<proteinExistence type="inferred from homology"/>
<keyword evidence="3 6" id="KW-0812">Transmembrane</keyword>